<comment type="catalytic activity">
    <reaction evidence="4">
        <text>uridine(38/39/40) in tRNA = pseudouridine(38/39/40) in tRNA</text>
        <dbReference type="Rhea" id="RHEA:22376"/>
        <dbReference type="Rhea" id="RHEA-COMP:10085"/>
        <dbReference type="Rhea" id="RHEA-COMP:10087"/>
        <dbReference type="ChEBI" id="CHEBI:65314"/>
        <dbReference type="ChEBI" id="CHEBI:65315"/>
        <dbReference type="EC" id="5.4.99.12"/>
    </reaction>
</comment>
<feature type="domain" description="Pseudouridine synthase I TruA alpha/beta" evidence="6">
    <location>
        <begin position="169"/>
        <end position="287"/>
    </location>
</feature>
<evidence type="ECO:0000256" key="5">
    <source>
        <dbReference type="SAM" id="MobiDB-lite"/>
    </source>
</evidence>
<evidence type="ECO:0000256" key="3">
    <source>
        <dbReference type="ARBA" id="ARBA00023235"/>
    </source>
</evidence>
<dbReference type="GO" id="GO:0003723">
    <property type="term" value="F:RNA binding"/>
    <property type="evidence" value="ECO:0007669"/>
    <property type="project" value="InterPro"/>
</dbReference>
<dbReference type="SUPFAM" id="SSF55120">
    <property type="entry name" value="Pseudouridine synthase"/>
    <property type="match status" value="1"/>
</dbReference>
<evidence type="ECO:0000256" key="4">
    <source>
        <dbReference type="RuleBase" id="RU003792"/>
    </source>
</evidence>
<dbReference type="PANTHER" id="PTHR11142">
    <property type="entry name" value="PSEUDOURIDYLATE SYNTHASE"/>
    <property type="match status" value="1"/>
</dbReference>
<dbReference type="GO" id="GO:0031119">
    <property type="term" value="P:tRNA pseudouridine synthesis"/>
    <property type="evidence" value="ECO:0007669"/>
    <property type="project" value="TreeGrafter"/>
</dbReference>
<protein>
    <recommendedName>
        <fullName evidence="4">tRNA pseudouridine synthase</fullName>
        <ecNumber evidence="4">5.4.99.12</ecNumber>
    </recommendedName>
</protein>
<evidence type="ECO:0000259" key="6">
    <source>
        <dbReference type="Pfam" id="PF01416"/>
    </source>
</evidence>
<dbReference type="Gene3D" id="3.30.70.580">
    <property type="entry name" value="Pseudouridine synthase I, catalytic domain, N-terminal subdomain"/>
    <property type="match status" value="1"/>
</dbReference>
<name>A0AAV4NL41_CAEEX</name>
<dbReference type="GO" id="GO:0160147">
    <property type="term" value="F:tRNA pseudouridine(38-40) synthase activity"/>
    <property type="evidence" value="ECO:0007669"/>
    <property type="project" value="UniProtKB-EC"/>
</dbReference>
<keyword evidence="2 4" id="KW-0819">tRNA processing</keyword>
<dbReference type="Pfam" id="PF01416">
    <property type="entry name" value="PseudoU_synth_1"/>
    <property type="match status" value="2"/>
</dbReference>
<organism evidence="7 8">
    <name type="scientific">Caerostris extrusa</name>
    <name type="common">Bark spider</name>
    <name type="synonym">Caerostris bankana</name>
    <dbReference type="NCBI Taxonomy" id="172846"/>
    <lineage>
        <taxon>Eukaryota</taxon>
        <taxon>Metazoa</taxon>
        <taxon>Ecdysozoa</taxon>
        <taxon>Arthropoda</taxon>
        <taxon>Chelicerata</taxon>
        <taxon>Arachnida</taxon>
        <taxon>Araneae</taxon>
        <taxon>Araneomorphae</taxon>
        <taxon>Entelegynae</taxon>
        <taxon>Araneoidea</taxon>
        <taxon>Araneidae</taxon>
        <taxon>Caerostris</taxon>
    </lineage>
</organism>
<evidence type="ECO:0000313" key="7">
    <source>
        <dbReference type="EMBL" id="GIX84446.1"/>
    </source>
</evidence>
<dbReference type="InterPro" id="IPR020094">
    <property type="entry name" value="TruA/RsuA/RluB/E/F_N"/>
</dbReference>
<dbReference type="Proteomes" id="UP001054945">
    <property type="component" value="Unassembled WGS sequence"/>
</dbReference>
<reference evidence="7 8" key="1">
    <citation type="submission" date="2021-06" db="EMBL/GenBank/DDBJ databases">
        <title>Caerostris extrusa draft genome.</title>
        <authorList>
            <person name="Kono N."/>
            <person name="Arakawa K."/>
        </authorList>
    </citation>
    <scope>NUCLEOTIDE SEQUENCE [LARGE SCALE GENOMIC DNA]</scope>
</reference>
<dbReference type="InterPro" id="IPR020095">
    <property type="entry name" value="PsdUridine_synth_TruA_C"/>
</dbReference>
<dbReference type="HAMAP" id="MF_00171">
    <property type="entry name" value="TruA"/>
    <property type="match status" value="1"/>
</dbReference>
<dbReference type="Gene3D" id="3.30.70.660">
    <property type="entry name" value="Pseudouridine synthase I, catalytic domain, C-terminal subdomain"/>
    <property type="match status" value="1"/>
</dbReference>
<proteinExistence type="inferred from homology"/>
<evidence type="ECO:0000256" key="1">
    <source>
        <dbReference type="ARBA" id="ARBA00009375"/>
    </source>
</evidence>
<dbReference type="EMBL" id="BPLR01003428">
    <property type="protein sequence ID" value="GIX84446.1"/>
    <property type="molecule type" value="Genomic_DNA"/>
</dbReference>
<evidence type="ECO:0000313" key="8">
    <source>
        <dbReference type="Proteomes" id="UP001054945"/>
    </source>
</evidence>
<dbReference type="AlphaFoldDB" id="A0AAV4NL41"/>
<sequence>MVRYFLRIGYIGTKYRGTQKQLGNRFETVQGVIENAFTVLKPQNEITTSFASRTDKGVHALMNAFHVDLDHKISGGIYKPHFMTKMLNSYLVENNHEIVVTDASVVPEHFNVRFHAKWRSYIFRLAVLKPSGIKNIHLKDCQGHLPICEINRSYAVPSELNTDLVKNVADMYCGEHDFCTFTKYTEREPWKSTVRVIDECRFYESSHPHFIDDPRYSNVSIWEFYIKSRGFLYHQVRKMVGTAVSVGLDRLTLSDVQNMFDNPRPDGWIKSAFPPPCALYLAHIHYDKEDFVMNSEETTKISNSSSEISEENSCTKNEQNL</sequence>
<dbReference type="InterPro" id="IPR020103">
    <property type="entry name" value="PsdUridine_synth_cat_dom_sf"/>
</dbReference>
<keyword evidence="8" id="KW-1185">Reference proteome</keyword>
<feature type="region of interest" description="Disordered" evidence="5">
    <location>
        <begin position="300"/>
        <end position="321"/>
    </location>
</feature>
<comment type="caution">
    <text evidence="7">The sequence shown here is derived from an EMBL/GenBank/DDBJ whole genome shotgun (WGS) entry which is preliminary data.</text>
</comment>
<dbReference type="PANTHER" id="PTHR11142:SF0">
    <property type="entry name" value="TRNA PSEUDOURIDINE SYNTHASE-LIKE 1"/>
    <property type="match status" value="1"/>
</dbReference>
<dbReference type="InterPro" id="IPR020097">
    <property type="entry name" value="PsdUridine_synth_TruA_a/b_dom"/>
</dbReference>
<comment type="similarity">
    <text evidence="1 4">Belongs to the tRNA pseudouridine synthase TruA family.</text>
</comment>
<dbReference type="InterPro" id="IPR001406">
    <property type="entry name" value="PsdUridine_synth_TruA"/>
</dbReference>
<accession>A0AAV4NL41</accession>
<keyword evidence="3 4" id="KW-0413">Isomerase</keyword>
<evidence type="ECO:0000256" key="2">
    <source>
        <dbReference type="ARBA" id="ARBA00022694"/>
    </source>
</evidence>
<gene>
    <name evidence="7" type="primary">truA</name>
    <name evidence="7" type="ORF">CEXT_583151</name>
</gene>
<feature type="domain" description="Pseudouridine synthase I TruA alpha/beta" evidence="6">
    <location>
        <begin position="10"/>
        <end position="114"/>
    </location>
</feature>
<dbReference type="EC" id="5.4.99.12" evidence="4"/>